<sequence length="107" mass="11991">MILRPLAPASLLLLRHIHATHTRTHGKAGEHARAAHLSHDYFHNLLGGHRFCRQRRHRPHRTVVIAKTVLHKRAHDKSRSPGPPDSFLLALRCTVAVASFMLGQVGV</sequence>
<evidence type="ECO:0000313" key="1">
    <source>
        <dbReference type="EMBL" id="MBW75457.1"/>
    </source>
</evidence>
<name>A0A2M4DD14_ANODA</name>
<dbReference type="AlphaFoldDB" id="A0A2M4DD14"/>
<organism evidence="1">
    <name type="scientific">Anopheles darlingi</name>
    <name type="common">Mosquito</name>
    <dbReference type="NCBI Taxonomy" id="43151"/>
    <lineage>
        <taxon>Eukaryota</taxon>
        <taxon>Metazoa</taxon>
        <taxon>Ecdysozoa</taxon>
        <taxon>Arthropoda</taxon>
        <taxon>Hexapoda</taxon>
        <taxon>Insecta</taxon>
        <taxon>Pterygota</taxon>
        <taxon>Neoptera</taxon>
        <taxon>Endopterygota</taxon>
        <taxon>Diptera</taxon>
        <taxon>Nematocera</taxon>
        <taxon>Culicoidea</taxon>
        <taxon>Culicidae</taxon>
        <taxon>Anophelinae</taxon>
        <taxon>Anopheles</taxon>
    </lineage>
</organism>
<protein>
    <submittedName>
        <fullName evidence="1">Putative secreted protein</fullName>
    </submittedName>
</protein>
<dbReference type="EMBL" id="GGFL01011279">
    <property type="protein sequence ID" value="MBW75457.1"/>
    <property type="molecule type" value="Transcribed_RNA"/>
</dbReference>
<reference evidence="1" key="1">
    <citation type="submission" date="2018-01" db="EMBL/GenBank/DDBJ databases">
        <title>An insight into the sialome of Amazonian anophelines.</title>
        <authorList>
            <person name="Ribeiro J.M."/>
            <person name="Scarpassa V."/>
            <person name="Calvo E."/>
        </authorList>
    </citation>
    <scope>NUCLEOTIDE SEQUENCE</scope>
</reference>
<accession>A0A2M4DD14</accession>
<proteinExistence type="predicted"/>